<gene>
    <name evidence="1" type="primary">61</name>
    <name evidence="1" type="ORF">PBI_TRINE_61</name>
</gene>
<dbReference type="Proteomes" id="UP000250672">
    <property type="component" value="Genome"/>
</dbReference>
<evidence type="ECO:0000313" key="1">
    <source>
        <dbReference type="EMBL" id="AWY06562.1"/>
    </source>
</evidence>
<accession>A0A2Z4Q910</accession>
<organism evidence="1 2">
    <name type="scientific">Gordonia phage Trine</name>
    <dbReference type="NCBI Taxonomy" id="2201431"/>
    <lineage>
        <taxon>Viruses</taxon>
        <taxon>Duplodnaviria</taxon>
        <taxon>Heunggongvirae</taxon>
        <taxon>Uroviricota</taxon>
        <taxon>Caudoviricetes</taxon>
        <taxon>Trinevirus</taxon>
        <taxon>Trinevirus trine</taxon>
    </lineage>
</organism>
<keyword evidence="2" id="KW-1185">Reference proteome</keyword>
<dbReference type="KEGG" id="vg:54993676"/>
<evidence type="ECO:0000313" key="2">
    <source>
        <dbReference type="Proteomes" id="UP000250672"/>
    </source>
</evidence>
<proteinExistence type="predicted"/>
<dbReference type="RefSeq" id="YP_009803118.1">
    <property type="nucleotide sequence ID" value="NC_047991.1"/>
</dbReference>
<dbReference type="EMBL" id="MH271318">
    <property type="protein sequence ID" value="AWY06562.1"/>
    <property type="molecule type" value="Genomic_DNA"/>
</dbReference>
<name>A0A2Z4Q910_9CAUD</name>
<sequence length="148" mass="16321">MAKQMTDDKVREIRERHAFLRDARDLAPDTERDTDRAIDAKVAEEFGVSQVYVKQLVLGISRPTAPGPVDTKRAEAQALYYQEATSLGVTEARRRRQLRARGLEPITAAASTIQRVEIRDATGSVVHRLDVPVGGWTVLTTVPVEAGA</sequence>
<reference evidence="2" key="1">
    <citation type="submission" date="2018-04" db="EMBL/GenBank/DDBJ databases">
        <authorList>
            <person name="Go L.Y."/>
            <person name="Mitchell J.A."/>
        </authorList>
    </citation>
    <scope>NUCLEOTIDE SEQUENCE [LARGE SCALE GENOMIC DNA]</scope>
</reference>
<dbReference type="GeneID" id="54993676"/>
<protein>
    <submittedName>
        <fullName evidence="1">Uncharacterized protein</fullName>
    </submittedName>
</protein>